<evidence type="ECO:0000313" key="1">
    <source>
        <dbReference type="EMBL" id="THV49672.1"/>
    </source>
</evidence>
<evidence type="ECO:0008006" key="3">
    <source>
        <dbReference type="Google" id="ProtNLM"/>
    </source>
</evidence>
<dbReference type="Pfam" id="PF06293">
    <property type="entry name" value="Kdo"/>
    <property type="match status" value="1"/>
</dbReference>
<name>A0A4S8QZP9_9HELO</name>
<gene>
    <name evidence="1" type="ORF">BGAL_0184g00140</name>
</gene>
<dbReference type="OrthoDB" id="4062651at2759"/>
<dbReference type="InterPro" id="IPR011009">
    <property type="entry name" value="Kinase-like_dom_sf"/>
</dbReference>
<dbReference type="Proteomes" id="UP000308671">
    <property type="component" value="Unassembled WGS sequence"/>
</dbReference>
<proteinExistence type="predicted"/>
<accession>A0A4S8QZP9</accession>
<reference evidence="1 2" key="1">
    <citation type="submission" date="2017-12" db="EMBL/GenBank/DDBJ databases">
        <title>Comparative genomics of Botrytis spp.</title>
        <authorList>
            <person name="Valero-Jimenez C.A."/>
            <person name="Tapia P."/>
            <person name="Veloso J."/>
            <person name="Silva-Moreno E."/>
            <person name="Staats M."/>
            <person name="Valdes J.H."/>
            <person name="Van Kan J.A.L."/>
        </authorList>
    </citation>
    <scope>NUCLEOTIDE SEQUENCE [LARGE SCALE GENOMIC DNA]</scope>
    <source>
        <strain evidence="1 2">MUCL435</strain>
    </source>
</reference>
<evidence type="ECO:0000313" key="2">
    <source>
        <dbReference type="Proteomes" id="UP000308671"/>
    </source>
</evidence>
<dbReference type="SUPFAM" id="SSF56112">
    <property type="entry name" value="Protein kinase-like (PK-like)"/>
    <property type="match status" value="1"/>
</dbReference>
<dbReference type="EMBL" id="PQXL01000184">
    <property type="protein sequence ID" value="THV49672.1"/>
    <property type="molecule type" value="Genomic_DNA"/>
</dbReference>
<dbReference type="Gene3D" id="1.10.510.10">
    <property type="entry name" value="Transferase(Phosphotransferase) domain 1"/>
    <property type="match status" value="1"/>
</dbReference>
<protein>
    <recommendedName>
        <fullName evidence="3">Protein kinase domain-containing protein</fullName>
    </recommendedName>
</protein>
<dbReference type="AlphaFoldDB" id="A0A4S8QZP9"/>
<organism evidence="1 2">
    <name type="scientific">Botrytis galanthina</name>
    <dbReference type="NCBI Taxonomy" id="278940"/>
    <lineage>
        <taxon>Eukaryota</taxon>
        <taxon>Fungi</taxon>
        <taxon>Dikarya</taxon>
        <taxon>Ascomycota</taxon>
        <taxon>Pezizomycotina</taxon>
        <taxon>Leotiomycetes</taxon>
        <taxon>Helotiales</taxon>
        <taxon>Sclerotiniaceae</taxon>
        <taxon>Botrytis</taxon>
    </lineage>
</organism>
<sequence length="142" mass="16311">MNAFDAGKLPTTMPICCIKGIIVVDIEEVLENCKTVSEIELNEKWGYNQDDATDITNPKYMAGFVLSYIEKKGTLFNIAPWNDCSNELRHRWAYELKDLVHQIHTADLIWGDAKPQNILVDMNDRLWLIDFDGGYTPSWAEK</sequence>
<keyword evidence="2" id="KW-1185">Reference proteome</keyword>
<comment type="caution">
    <text evidence="1">The sequence shown here is derived from an EMBL/GenBank/DDBJ whole genome shotgun (WGS) entry which is preliminary data.</text>
</comment>